<evidence type="ECO:0000256" key="8">
    <source>
        <dbReference type="ARBA" id="ARBA00023125"/>
    </source>
</evidence>
<evidence type="ECO:0000256" key="10">
    <source>
        <dbReference type="ARBA" id="ARBA00023242"/>
    </source>
</evidence>
<feature type="domain" description="C2H2-type" evidence="14">
    <location>
        <begin position="406"/>
        <end position="433"/>
    </location>
</feature>
<evidence type="ECO:0000256" key="5">
    <source>
        <dbReference type="ARBA" id="ARBA00022771"/>
    </source>
</evidence>
<feature type="domain" description="ZAD" evidence="15">
    <location>
        <begin position="31"/>
        <end position="130"/>
    </location>
</feature>
<dbReference type="VEuPathDB" id="VectorBase:AGAMI1_008231"/>
<keyword evidence="4" id="KW-0677">Repeat</keyword>
<evidence type="ECO:0000256" key="9">
    <source>
        <dbReference type="ARBA" id="ARBA00023163"/>
    </source>
</evidence>
<dbReference type="FunFam" id="3.30.160.60:FF:000100">
    <property type="entry name" value="Zinc finger 45-like"/>
    <property type="match status" value="1"/>
</dbReference>
<name>Q7PG92_ANOGA</name>
<proteinExistence type="inferred from homology"/>
<feature type="non-terminal residue" evidence="16">
    <location>
        <position position="1"/>
    </location>
</feature>
<feature type="binding site" evidence="12">
    <location>
        <position position="36"/>
    </location>
    <ligand>
        <name>Zn(2+)</name>
        <dbReference type="ChEBI" id="CHEBI:29105"/>
    </ligand>
</feature>
<evidence type="ECO:0000259" key="15">
    <source>
        <dbReference type="PROSITE" id="PS51915"/>
    </source>
</evidence>
<feature type="region of interest" description="Disordered" evidence="13">
    <location>
        <begin position="137"/>
        <end position="157"/>
    </location>
</feature>
<dbReference type="HOGENOM" id="CLU_594785_0_0_1"/>
<protein>
    <submittedName>
        <fullName evidence="16">AGAP010684-PA</fullName>
    </submittedName>
</protein>
<sequence length="503" mass="57327">SSIDSKMDTNPEPTGSKMAVDWQSYVGDFDRLCRLCLSRERLISIYCNVQGRNVYFIRNFVKFALDLLKIKVSTACRCSFKMNNPLVSPKQINKNDALPNFLCEACEKNLNVIVNFKRKCDDSIQILHRIREEKAKTNRSEKTDVLPRKSKRKSATKRVKQNCEEILKKLPHGIRVQKRSANLTQKYVEENTDNGGFSSERITSSGATMCALIEDQNKPEVQNEVAVPEQDRVTEALNDDGKCATFEEEIEFTYTDDNLEEDDHPEEVTIIIQNECPIGTSDATALESKKPVTKEKIACSVCGTSVNNIRSHMAIHSVRSHRCDQCPKSFTSRHKLQSHINGVHLRKRDFKCEICGKAFLENNNLKGHMRIHSGERKYACDLCPKRFLFAGTLRSHMLTHSQEKHHKCEICDKLFLLRTTLNKHLRVHTGEKPHSCSVCDKSFRTTTHLAVHMRTHTGEKPLCCRICGMAFAHHKGRSVHMKAKHPQELVALGLIDDKGHLKC</sequence>
<dbReference type="PROSITE" id="PS00028">
    <property type="entry name" value="ZINC_FINGER_C2H2_1"/>
    <property type="match status" value="6"/>
</dbReference>
<keyword evidence="10" id="KW-0539">Nucleus</keyword>
<dbReference type="Pfam" id="PF13894">
    <property type="entry name" value="zf-C2H2_4"/>
    <property type="match status" value="1"/>
</dbReference>
<comment type="subcellular location">
    <subcellularLocation>
        <location evidence="1">Nucleus</location>
    </subcellularLocation>
</comment>
<reference evidence="16" key="4">
    <citation type="journal article" date="2007" name="Genome Biol.">
        <title>Update of the Anopheles gambiae PEST genome assembly.</title>
        <authorList>
            <person name="Sharakhova M.V."/>
            <person name="Hammond M.P."/>
            <person name="Lobo N.F."/>
            <person name="Krzywinski J."/>
            <person name="Unger M.F."/>
            <person name="Hillenmeyer M.E."/>
            <person name="Bruggner R.V."/>
            <person name="Birney E."/>
            <person name="Collins F.H."/>
        </authorList>
    </citation>
    <scope>NUCLEOTIDE SEQUENCE</scope>
    <source>
        <strain evidence="16">PEST</strain>
    </source>
</reference>
<gene>
    <name evidence="16" type="ORF">AgaP_AGAP010684</name>
</gene>
<dbReference type="SUPFAM" id="SSF57667">
    <property type="entry name" value="beta-beta-alpha zinc fingers"/>
    <property type="match status" value="3"/>
</dbReference>
<keyword evidence="5 11" id="KW-0863">Zinc-finger</keyword>
<dbReference type="InterPro" id="IPR013087">
    <property type="entry name" value="Znf_C2H2_type"/>
</dbReference>
<dbReference type="FunFam" id="3.30.160.60:FF:003738">
    <property type="match status" value="1"/>
</dbReference>
<dbReference type="OMA" id="RCHKLTH"/>
<dbReference type="PaxDb" id="7165-AGAP010684-PA"/>
<reference evidence="16" key="5">
    <citation type="submission" date="2011-05" db="EMBL/GenBank/DDBJ databases">
        <authorList>
            <consortium name="VectorBase"/>
        </authorList>
    </citation>
    <scope>NUCLEOTIDE SEQUENCE</scope>
    <source>
        <strain evidence="16">PEST</strain>
    </source>
</reference>
<dbReference type="InterPro" id="IPR036236">
    <property type="entry name" value="Znf_C2H2_sf"/>
</dbReference>
<dbReference type="VEuPathDB" id="VectorBase:AGAP010684"/>
<keyword evidence="8" id="KW-0238">DNA-binding</keyword>
<dbReference type="Gene3D" id="3.30.160.60">
    <property type="entry name" value="Classic Zinc Finger"/>
    <property type="match status" value="6"/>
</dbReference>
<keyword evidence="6 12" id="KW-0862">Zinc</keyword>
<feature type="binding site" evidence="12">
    <location>
        <position position="103"/>
    </location>
    <ligand>
        <name>Zn(2+)</name>
        <dbReference type="ChEBI" id="CHEBI:29105"/>
    </ligand>
</feature>
<evidence type="ECO:0000256" key="7">
    <source>
        <dbReference type="ARBA" id="ARBA00023015"/>
    </source>
</evidence>
<feature type="binding site" evidence="12">
    <location>
        <position position="106"/>
    </location>
    <ligand>
        <name>Zn(2+)</name>
        <dbReference type="ChEBI" id="CHEBI:29105"/>
    </ligand>
</feature>
<dbReference type="SMART" id="SM00355">
    <property type="entry name" value="ZnF_C2H2"/>
    <property type="match status" value="7"/>
</dbReference>
<dbReference type="PhylomeDB" id="Q7PG92"/>
<dbReference type="PROSITE" id="PS50157">
    <property type="entry name" value="ZINC_FINGER_C2H2_2"/>
    <property type="match status" value="5"/>
</dbReference>
<feature type="binding site" evidence="12">
    <location>
        <position position="33"/>
    </location>
    <ligand>
        <name>Zn(2+)</name>
        <dbReference type="ChEBI" id="CHEBI:29105"/>
    </ligand>
</feature>
<dbReference type="PANTHER" id="PTHR23235">
    <property type="entry name" value="KRUEPPEL-LIKE TRANSCRIPTION FACTOR"/>
    <property type="match status" value="1"/>
</dbReference>
<feature type="non-terminal residue" evidence="16">
    <location>
        <position position="503"/>
    </location>
</feature>
<feature type="domain" description="C2H2-type" evidence="14">
    <location>
        <begin position="321"/>
        <end position="349"/>
    </location>
</feature>
<reference evidence="16" key="1">
    <citation type="journal article" date="2002" name="Science">
        <title>The genome sequence of the malaria mosquito Anopheles gambiae.</title>
        <authorList>
            <person name="Holt R.A."/>
            <person name="Subramanian G.M."/>
            <person name="Halpern A."/>
            <person name="Sutton G.G."/>
            <person name="Charlab R."/>
            <person name="Nusskern D.R."/>
            <person name="Wincker P."/>
            <person name="Clark A.G."/>
            <person name="Ribeiro J.M."/>
            <person name="Wides R."/>
            <person name="Salzberg S.L."/>
            <person name="Loftus B."/>
            <person name="Yandell M."/>
            <person name="Majoros W.H."/>
            <person name="Rusch D.B."/>
            <person name="Lai Z."/>
            <person name="Kraft C.L."/>
            <person name="Abril J.F."/>
            <person name="Anthouard V."/>
            <person name="Arensburger P."/>
            <person name="Atkinson P.W."/>
            <person name="Baden H."/>
            <person name="de Berardinis V."/>
            <person name="Baldwin D."/>
            <person name="Benes V."/>
            <person name="Biedler J."/>
            <person name="Blass C."/>
            <person name="Bolanos R."/>
            <person name="Boscus D."/>
            <person name="Barnstead M."/>
            <person name="Cai S."/>
            <person name="Center A."/>
            <person name="Chaturverdi K."/>
            <person name="Christophides G.K."/>
            <person name="Chrystal M.A."/>
            <person name="Clamp M."/>
            <person name="Cravchik A."/>
            <person name="Curwen V."/>
            <person name="Dana A."/>
            <person name="Delcher A."/>
            <person name="Dew I."/>
            <person name="Evans C.A."/>
            <person name="Flanigan M."/>
            <person name="Grundschober-Freimoser A."/>
            <person name="Friedli L."/>
            <person name="Gu Z."/>
            <person name="Guan P."/>
            <person name="Guigo R."/>
            <person name="Hillenmeyer M.E."/>
            <person name="Hladun S.L."/>
            <person name="Hogan J.R."/>
            <person name="Hong Y.S."/>
            <person name="Hoover J."/>
            <person name="Jaillon O."/>
            <person name="Ke Z."/>
            <person name="Kodira C."/>
            <person name="Kokoza E."/>
            <person name="Koutsos A."/>
            <person name="Letunic I."/>
            <person name="Levitsky A."/>
            <person name="Liang Y."/>
            <person name="Lin J.J."/>
            <person name="Lobo N.F."/>
            <person name="Lopez J.R."/>
            <person name="Malek J.A."/>
            <person name="McIntosh T.C."/>
            <person name="Meister S."/>
            <person name="Miller J."/>
            <person name="Mobarry C."/>
            <person name="Mongin E."/>
            <person name="Murphy S.D."/>
            <person name="O'Brochta D.A."/>
            <person name="Pfannkoch C."/>
            <person name="Qi R."/>
            <person name="Regier M.A."/>
            <person name="Remington K."/>
            <person name="Shao H."/>
            <person name="Sharakhova M.V."/>
            <person name="Sitter C.D."/>
            <person name="Shetty J."/>
            <person name="Smith T.J."/>
            <person name="Strong R."/>
            <person name="Sun J."/>
            <person name="Thomasova D."/>
            <person name="Ton L.Q."/>
            <person name="Topalis P."/>
            <person name="Tu Z."/>
            <person name="Unger M.F."/>
            <person name="Walenz B."/>
            <person name="Wang A."/>
            <person name="Wang J."/>
            <person name="Wang M."/>
            <person name="Wang X."/>
            <person name="Woodford K.J."/>
            <person name="Wortman J.R."/>
            <person name="Wu M."/>
            <person name="Yao A."/>
            <person name="Zdobnov E.M."/>
            <person name="Zhang H."/>
            <person name="Zhao Q."/>
            <person name="Zhao S."/>
            <person name="Zhu S.C."/>
            <person name="Zhimulev I."/>
            <person name="Coluzzi M."/>
            <person name="della Torre A."/>
            <person name="Roth C.W."/>
            <person name="Louis C."/>
            <person name="Kalush F."/>
            <person name="Mural R.J."/>
            <person name="Myers E.W."/>
            <person name="Adams M.D."/>
            <person name="Smith H.O."/>
            <person name="Broder S."/>
            <person name="Gardner M.J."/>
            <person name="Fraser C.M."/>
            <person name="Birney E."/>
            <person name="Bork P."/>
            <person name="Brey P.T."/>
            <person name="Venter J.C."/>
            <person name="Weissenbach J."/>
            <person name="Kafatos F.C."/>
            <person name="Collins F.H."/>
            <person name="Hoffman S.L."/>
        </authorList>
    </citation>
    <scope>NUCLEOTIDE SEQUENCE [LARGE SCALE GENOMIC DNA]</scope>
    <source>
        <strain evidence="16">PEST</strain>
    </source>
</reference>
<dbReference type="PROSITE" id="PS51915">
    <property type="entry name" value="ZAD"/>
    <property type="match status" value="1"/>
</dbReference>
<evidence type="ECO:0000256" key="4">
    <source>
        <dbReference type="ARBA" id="ARBA00022737"/>
    </source>
</evidence>
<feature type="domain" description="C2H2-type" evidence="14">
    <location>
        <begin position="434"/>
        <end position="461"/>
    </location>
</feature>
<keyword evidence="3 12" id="KW-0479">Metal-binding</keyword>
<dbReference type="InterPro" id="IPR012934">
    <property type="entry name" value="Znf_AD"/>
</dbReference>
<accession>Q7PG92</accession>
<reference evidence="16" key="3">
    <citation type="journal article" date="2004" name="Trends Parasitol.">
        <title>The Anopheles gambiae genome: an update.</title>
        <authorList>
            <person name="Mongin E."/>
            <person name="Louis C."/>
            <person name="Holt R.A."/>
            <person name="Birney E."/>
            <person name="Collins F.H."/>
        </authorList>
    </citation>
    <scope>NUCLEOTIDE SEQUENCE</scope>
    <source>
        <strain evidence="16">PEST</strain>
    </source>
</reference>
<dbReference type="FunFam" id="3.30.160.60:FF:000182">
    <property type="entry name" value="zinc finger protein 366"/>
    <property type="match status" value="1"/>
</dbReference>
<dbReference type="EMBL" id="AAAB01008848">
    <property type="protein sequence ID" value="EAA45026.4"/>
    <property type="molecule type" value="Genomic_DNA"/>
</dbReference>
<evidence type="ECO:0000256" key="13">
    <source>
        <dbReference type="SAM" id="MobiDB-lite"/>
    </source>
</evidence>
<evidence type="ECO:0000256" key="11">
    <source>
        <dbReference type="PROSITE-ProRule" id="PRU00042"/>
    </source>
</evidence>
<dbReference type="AlphaFoldDB" id="Q7PG92"/>
<dbReference type="GO" id="GO:0005634">
    <property type="term" value="C:nucleus"/>
    <property type="evidence" value="ECO:0007669"/>
    <property type="project" value="UniProtKB-SubCell"/>
</dbReference>
<comment type="similarity">
    <text evidence="2">Belongs to the krueppel C2H2-type zinc-finger protein family.</text>
</comment>
<evidence type="ECO:0000256" key="1">
    <source>
        <dbReference type="ARBA" id="ARBA00004123"/>
    </source>
</evidence>
<dbReference type="GO" id="GO:0003677">
    <property type="term" value="F:DNA binding"/>
    <property type="evidence" value="ECO:0007669"/>
    <property type="project" value="UniProtKB-KW"/>
</dbReference>
<evidence type="ECO:0000256" key="6">
    <source>
        <dbReference type="ARBA" id="ARBA00022833"/>
    </source>
</evidence>
<evidence type="ECO:0000256" key="2">
    <source>
        <dbReference type="ARBA" id="ARBA00006991"/>
    </source>
</evidence>
<comment type="caution">
    <text evidence="16">The sequence shown here is derived from an EMBL/GenBank/DDBJ whole genome shotgun (WGS) entry which is preliminary data.</text>
</comment>
<feature type="domain" description="C2H2-type" evidence="14">
    <location>
        <begin position="378"/>
        <end position="405"/>
    </location>
</feature>
<dbReference type="Pfam" id="PF00096">
    <property type="entry name" value="zf-C2H2"/>
    <property type="match status" value="2"/>
</dbReference>
<evidence type="ECO:0000256" key="12">
    <source>
        <dbReference type="PROSITE-ProRule" id="PRU01263"/>
    </source>
</evidence>
<dbReference type="eggNOG" id="KOG1721">
    <property type="taxonomic scope" value="Eukaryota"/>
</dbReference>
<keyword evidence="9" id="KW-0804">Transcription</keyword>
<evidence type="ECO:0000259" key="14">
    <source>
        <dbReference type="PROSITE" id="PS50157"/>
    </source>
</evidence>
<dbReference type="FunFam" id="3.30.160.60:FF:001506">
    <property type="entry name" value="Zinc finger protein"/>
    <property type="match status" value="1"/>
</dbReference>
<dbReference type="PANTHER" id="PTHR23235:SF120">
    <property type="entry name" value="KRUPPEL-LIKE FACTOR 15"/>
    <property type="match status" value="1"/>
</dbReference>
<feature type="domain" description="C2H2-type" evidence="14">
    <location>
        <begin position="350"/>
        <end position="377"/>
    </location>
</feature>
<reference evidence="16" key="2">
    <citation type="submission" date="2002-03" db="EMBL/GenBank/DDBJ databases">
        <authorList>
            <consortium name="The Anopheles Genome Sequencing Consortium"/>
        </authorList>
    </citation>
    <scope>NUCLEOTIDE SEQUENCE</scope>
    <source>
        <strain evidence="16">PEST</strain>
    </source>
</reference>
<evidence type="ECO:0000256" key="3">
    <source>
        <dbReference type="ARBA" id="ARBA00022723"/>
    </source>
</evidence>
<dbReference type="FunFam" id="3.30.160.60:FF:003779">
    <property type="entry name" value="Fruitless"/>
    <property type="match status" value="1"/>
</dbReference>
<feature type="compositionally biased region" description="Basic residues" evidence="13">
    <location>
        <begin position="148"/>
        <end position="157"/>
    </location>
</feature>
<keyword evidence="7" id="KW-0805">Transcription regulation</keyword>
<feature type="compositionally biased region" description="Basic and acidic residues" evidence="13">
    <location>
        <begin position="137"/>
        <end position="147"/>
    </location>
</feature>
<evidence type="ECO:0000313" key="16">
    <source>
        <dbReference type="EMBL" id="EAA45026.4"/>
    </source>
</evidence>
<dbReference type="GO" id="GO:0008270">
    <property type="term" value="F:zinc ion binding"/>
    <property type="evidence" value="ECO:0007669"/>
    <property type="project" value="UniProtKB-UniRule"/>
</dbReference>
<organism evidence="16">
    <name type="scientific">Anopheles gambiae</name>
    <name type="common">African malaria mosquito</name>
    <dbReference type="NCBI Taxonomy" id="7165"/>
    <lineage>
        <taxon>Eukaryota</taxon>
        <taxon>Metazoa</taxon>
        <taxon>Ecdysozoa</taxon>
        <taxon>Arthropoda</taxon>
        <taxon>Hexapoda</taxon>
        <taxon>Insecta</taxon>
        <taxon>Pterygota</taxon>
        <taxon>Neoptera</taxon>
        <taxon>Endopterygota</taxon>
        <taxon>Diptera</taxon>
        <taxon>Nematocera</taxon>
        <taxon>Culicoidea</taxon>
        <taxon>Culicidae</taxon>
        <taxon>Anophelinae</taxon>
        <taxon>Anopheles</taxon>
    </lineage>
</organism>